<evidence type="ECO:0000259" key="10">
    <source>
        <dbReference type="PROSITE" id="PS50102"/>
    </source>
</evidence>
<dbReference type="EMBL" id="KB932210">
    <property type="protein sequence ID" value="KCV68077.1"/>
    <property type="molecule type" value="Genomic_DNA"/>
</dbReference>
<gene>
    <name evidence="11" type="ORF">H696_05329</name>
</gene>
<dbReference type="InterPro" id="IPR000504">
    <property type="entry name" value="RRM_dom"/>
</dbReference>
<evidence type="ECO:0000256" key="3">
    <source>
        <dbReference type="ARBA" id="ARBA00022884"/>
    </source>
</evidence>
<accession>A0A058Z3I9</accession>
<dbReference type="PANTHER" id="PTHR45843">
    <property type="entry name" value="PEPTIDYL-PROLYL CIS-TRANS ISOMERASE-LIKE 4"/>
    <property type="match status" value="1"/>
</dbReference>
<evidence type="ECO:0000256" key="2">
    <source>
        <dbReference type="ARBA" id="ARBA00004123"/>
    </source>
</evidence>
<evidence type="ECO:0000256" key="4">
    <source>
        <dbReference type="ARBA" id="ARBA00023110"/>
    </source>
</evidence>
<evidence type="ECO:0000313" key="11">
    <source>
        <dbReference type="EMBL" id="KCV68077.1"/>
    </source>
</evidence>
<dbReference type="GO" id="GO:0003755">
    <property type="term" value="F:peptidyl-prolyl cis-trans isomerase activity"/>
    <property type="evidence" value="ECO:0007669"/>
    <property type="project" value="UniProtKB-UniRule"/>
</dbReference>
<dbReference type="PANTHER" id="PTHR45843:SF1">
    <property type="entry name" value="PEPTIDYL-PROLYL CIS-TRANS ISOMERASE-LIKE 4"/>
    <property type="match status" value="1"/>
</dbReference>
<sequence>MSVLLETILGDIVVDLFVDDCPRTCRNFLKLAKVGFFDGSPFHQIQRDFVLATGDPIGGHDAAGARASRFASSAAGLIRPEERFFADELAGARRAVARVGDQVGYVCMANAGPDRNESRFFITAVRASESESVAALLRRHTVFGIVAEGHDTLAKLGQVESDRHGAPYYDVRLRAAHLVDDPFDDPPGLAGVRLPVSEWEAERAKRGLLPETELEMVERPAAVDAARVAERSQQMRDSAFATTLTLLGDLRQPDSAPDEQVLFVARLNPLTRSGDLETIFGRFGRVTSCEVITDRKTGQSLGYAFVRFARREEAEEAYLKMDNVVIDDSRIKVDFSQSDFRHRPAGIC</sequence>
<comment type="subcellular location">
    <subcellularLocation>
        <location evidence="2 8">Nucleus</location>
    </subcellularLocation>
</comment>
<dbReference type="SUPFAM" id="SSF54928">
    <property type="entry name" value="RNA-binding domain, RBD"/>
    <property type="match status" value="1"/>
</dbReference>
<dbReference type="InterPro" id="IPR002130">
    <property type="entry name" value="Cyclophilin-type_PPIase_dom"/>
</dbReference>
<name>A0A058Z3I9_FONAL</name>
<dbReference type="InterPro" id="IPR029000">
    <property type="entry name" value="Cyclophilin-like_dom_sf"/>
</dbReference>
<dbReference type="GO" id="GO:0005634">
    <property type="term" value="C:nucleus"/>
    <property type="evidence" value="ECO:0007669"/>
    <property type="project" value="UniProtKB-SubCell"/>
</dbReference>
<dbReference type="InterPro" id="IPR035542">
    <property type="entry name" value="CRIP"/>
</dbReference>
<dbReference type="RefSeq" id="XP_009497451.1">
    <property type="nucleotide sequence ID" value="XM_009499176.1"/>
</dbReference>
<comment type="similarity">
    <text evidence="8">Belongs to the cyclophilin-type PPIase family. PPIL4 subfamily.</text>
</comment>
<keyword evidence="4 8" id="KW-0697">Rotamase</keyword>
<evidence type="ECO:0000256" key="7">
    <source>
        <dbReference type="PROSITE-ProRule" id="PRU00176"/>
    </source>
</evidence>
<keyword evidence="6 8" id="KW-0539">Nucleus</keyword>
<dbReference type="GeneID" id="20530054"/>
<dbReference type="Pfam" id="PF00076">
    <property type="entry name" value="RRM_1"/>
    <property type="match status" value="1"/>
</dbReference>
<dbReference type="OrthoDB" id="2083at2759"/>
<keyword evidence="12" id="KW-1185">Reference proteome</keyword>
<dbReference type="eggNOG" id="KOG0415">
    <property type="taxonomic scope" value="Eukaryota"/>
</dbReference>
<dbReference type="STRING" id="691883.A0A058Z3I9"/>
<dbReference type="PROSITE" id="PS50072">
    <property type="entry name" value="CSA_PPIASE_2"/>
    <property type="match status" value="1"/>
</dbReference>
<dbReference type="PRINTS" id="PR00153">
    <property type="entry name" value="CSAPPISMRASE"/>
</dbReference>
<dbReference type="GO" id="GO:0003723">
    <property type="term" value="F:RNA binding"/>
    <property type="evidence" value="ECO:0007669"/>
    <property type="project" value="UniProtKB-UniRule"/>
</dbReference>
<dbReference type="CDD" id="cd12235">
    <property type="entry name" value="RRM_PPIL4"/>
    <property type="match status" value="1"/>
</dbReference>
<dbReference type="OMA" id="APKCCEN"/>
<evidence type="ECO:0000256" key="6">
    <source>
        <dbReference type="ARBA" id="ARBA00023242"/>
    </source>
</evidence>
<keyword evidence="3 7" id="KW-0694">RNA-binding</keyword>
<feature type="domain" description="PPIase cyclophilin-type" evidence="9">
    <location>
        <begin position="9"/>
        <end position="178"/>
    </location>
</feature>
<dbReference type="AlphaFoldDB" id="A0A058Z3I9"/>
<dbReference type="PROSITE" id="PS50102">
    <property type="entry name" value="RRM"/>
    <property type="match status" value="1"/>
</dbReference>
<keyword evidence="5 8" id="KW-0413">Isomerase</keyword>
<evidence type="ECO:0000256" key="8">
    <source>
        <dbReference type="RuleBase" id="RU365081"/>
    </source>
</evidence>
<comment type="function">
    <text evidence="8">PPIases accelerate the folding of proteins. It catalyzes the cis-trans isomerization of proline imidic peptide bonds in oligopeptides.</text>
</comment>
<dbReference type="Gene3D" id="3.30.70.330">
    <property type="match status" value="1"/>
</dbReference>
<dbReference type="Proteomes" id="UP000030693">
    <property type="component" value="Unassembled WGS sequence"/>
</dbReference>
<evidence type="ECO:0000259" key="9">
    <source>
        <dbReference type="PROSITE" id="PS50072"/>
    </source>
</evidence>
<dbReference type="EC" id="5.2.1.8" evidence="8"/>
<dbReference type="SMART" id="SM00360">
    <property type="entry name" value="RRM"/>
    <property type="match status" value="1"/>
</dbReference>
<feature type="domain" description="RRM" evidence="10">
    <location>
        <begin position="260"/>
        <end position="338"/>
    </location>
</feature>
<evidence type="ECO:0000313" key="12">
    <source>
        <dbReference type="Proteomes" id="UP000030693"/>
    </source>
</evidence>
<evidence type="ECO:0000256" key="1">
    <source>
        <dbReference type="ARBA" id="ARBA00000971"/>
    </source>
</evidence>
<comment type="catalytic activity">
    <reaction evidence="1 8">
        <text>[protein]-peptidylproline (omega=180) = [protein]-peptidylproline (omega=0)</text>
        <dbReference type="Rhea" id="RHEA:16237"/>
        <dbReference type="Rhea" id="RHEA-COMP:10747"/>
        <dbReference type="Rhea" id="RHEA-COMP:10748"/>
        <dbReference type="ChEBI" id="CHEBI:83833"/>
        <dbReference type="ChEBI" id="CHEBI:83834"/>
        <dbReference type="EC" id="5.2.1.8"/>
    </reaction>
</comment>
<reference evidence="11" key="1">
    <citation type="submission" date="2013-04" db="EMBL/GenBank/DDBJ databases">
        <title>The Genome Sequence of Fonticula alba ATCC 38817.</title>
        <authorList>
            <consortium name="The Broad Institute Genomics Platform"/>
            <person name="Russ C."/>
            <person name="Cuomo C."/>
            <person name="Burger G."/>
            <person name="Gray M.W."/>
            <person name="Holland P.W.H."/>
            <person name="King N."/>
            <person name="Lang F.B.F."/>
            <person name="Roger A.J."/>
            <person name="Ruiz-Trillo I."/>
            <person name="Brown M."/>
            <person name="Walker B."/>
            <person name="Young S."/>
            <person name="Zeng Q."/>
            <person name="Gargeya S."/>
            <person name="Fitzgerald M."/>
            <person name="Haas B."/>
            <person name="Abouelleil A."/>
            <person name="Allen A.W."/>
            <person name="Alvarado L."/>
            <person name="Arachchi H.M."/>
            <person name="Berlin A.M."/>
            <person name="Chapman S.B."/>
            <person name="Gainer-Dewar J."/>
            <person name="Goldberg J."/>
            <person name="Griggs A."/>
            <person name="Gujja S."/>
            <person name="Hansen M."/>
            <person name="Howarth C."/>
            <person name="Imamovic A."/>
            <person name="Ireland A."/>
            <person name="Larimer J."/>
            <person name="McCowan C."/>
            <person name="Murphy C."/>
            <person name="Pearson M."/>
            <person name="Poon T.W."/>
            <person name="Priest M."/>
            <person name="Roberts A."/>
            <person name="Saif S."/>
            <person name="Shea T."/>
            <person name="Sisk P."/>
            <person name="Sykes S."/>
            <person name="Wortman J."/>
            <person name="Nusbaum C."/>
            <person name="Birren B."/>
        </authorList>
    </citation>
    <scope>NUCLEOTIDE SEQUENCE [LARGE SCALE GENOMIC DNA]</scope>
    <source>
        <strain evidence="11">ATCC 38817</strain>
    </source>
</reference>
<proteinExistence type="inferred from homology"/>
<dbReference type="SUPFAM" id="SSF50891">
    <property type="entry name" value="Cyclophilin-like"/>
    <property type="match status" value="1"/>
</dbReference>
<protein>
    <recommendedName>
        <fullName evidence="8">Peptidyl-prolyl cis-trans isomerase</fullName>
        <shortName evidence="8">PPIase</shortName>
        <ecNumber evidence="8">5.2.1.8</ecNumber>
    </recommendedName>
</protein>
<dbReference type="Pfam" id="PF00160">
    <property type="entry name" value="Pro_isomerase"/>
    <property type="match status" value="1"/>
</dbReference>
<organism evidence="11">
    <name type="scientific">Fonticula alba</name>
    <name type="common">Slime mold</name>
    <dbReference type="NCBI Taxonomy" id="691883"/>
    <lineage>
        <taxon>Eukaryota</taxon>
        <taxon>Rotosphaerida</taxon>
        <taxon>Fonticulaceae</taxon>
        <taxon>Fonticula</taxon>
    </lineage>
</organism>
<dbReference type="InterPro" id="IPR012677">
    <property type="entry name" value="Nucleotide-bd_a/b_plait_sf"/>
</dbReference>
<evidence type="ECO:0000256" key="5">
    <source>
        <dbReference type="ARBA" id="ARBA00023235"/>
    </source>
</evidence>
<dbReference type="InterPro" id="IPR035979">
    <property type="entry name" value="RBD_domain_sf"/>
</dbReference>
<dbReference type="Gene3D" id="2.40.100.10">
    <property type="entry name" value="Cyclophilin-like"/>
    <property type="match status" value="1"/>
</dbReference>